<dbReference type="PROSITE" id="PS50082">
    <property type="entry name" value="WD_REPEATS_2"/>
    <property type="match status" value="4"/>
</dbReference>
<protein>
    <recommendedName>
        <fullName evidence="5">Guanine nucleotide-binding protein subunit beta-like protein</fullName>
    </recommendedName>
</protein>
<dbReference type="EMBL" id="HBEV01008036">
    <property type="protein sequence ID" value="CAD8587780.1"/>
    <property type="molecule type" value="Transcribed_RNA"/>
</dbReference>
<gene>
    <name evidence="4" type="ORF">MSP1404_LOCUS6154</name>
</gene>
<dbReference type="PROSITE" id="PS50294">
    <property type="entry name" value="WD_REPEATS_REGION"/>
    <property type="match status" value="3"/>
</dbReference>
<keyword evidence="1 3" id="KW-0853">WD repeat</keyword>
<dbReference type="InterPro" id="IPR050505">
    <property type="entry name" value="WDR55/POC1"/>
</dbReference>
<evidence type="ECO:0000256" key="3">
    <source>
        <dbReference type="PROSITE-ProRule" id="PRU00221"/>
    </source>
</evidence>
<dbReference type="SUPFAM" id="SSF50978">
    <property type="entry name" value="WD40 repeat-like"/>
    <property type="match status" value="2"/>
</dbReference>
<accession>A0A7S0KRB5</accession>
<evidence type="ECO:0000256" key="1">
    <source>
        <dbReference type="ARBA" id="ARBA00022574"/>
    </source>
</evidence>
<feature type="repeat" description="WD" evidence="3">
    <location>
        <begin position="426"/>
        <end position="460"/>
    </location>
</feature>
<dbReference type="SMART" id="SM00320">
    <property type="entry name" value="WD40"/>
    <property type="match status" value="11"/>
</dbReference>
<dbReference type="InterPro" id="IPR019775">
    <property type="entry name" value="WD40_repeat_CS"/>
</dbReference>
<dbReference type="PANTHER" id="PTHR44019">
    <property type="entry name" value="WD REPEAT-CONTAINING PROTEIN 55"/>
    <property type="match status" value="1"/>
</dbReference>
<dbReference type="AlphaFoldDB" id="A0A7S0KRB5"/>
<evidence type="ECO:0000313" key="4">
    <source>
        <dbReference type="EMBL" id="CAD8587780.1"/>
    </source>
</evidence>
<reference evidence="4" key="1">
    <citation type="submission" date="2021-01" db="EMBL/GenBank/DDBJ databases">
        <authorList>
            <person name="Corre E."/>
            <person name="Pelletier E."/>
            <person name="Niang G."/>
            <person name="Scheremetjew M."/>
            <person name="Finn R."/>
            <person name="Kale V."/>
            <person name="Holt S."/>
            <person name="Cochrane G."/>
            <person name="Meng A."/>
            <person name="Brown T."/>
            <person name="Cohen L."/>
        </authorList>
    </citation>
    <scope>NUCLEOTIDE SEQUENCE</scope>
    <source>
        <strain evidence="4">CCMP494</strain>
    </source>
</reference>
<feature type="repeat" description="WD" evidence="3">
    <location>
        <begin position="590"/>
        <end position="627"/>
    </location>
</feature>
<feature type="repeat" description="WD" evidence="3">
    <location>
        <begin position="549"/>
        <end position="589"/>
    </location>
</feature>
<dbReference type="Pfam" id="PF00400">
    <property type="entry name" value="WD40"/>
    <property type="match status" value="6"/>
</dbReference>
<dbReference type="PRINTS" id="PR00320">
    <property type="entry name" value="GPROTEINBRPT"/>
</dbReference>
<dbReference type="CDD" id="cd00200">
    <property type="entry name" value="WD40"/>
    <property type="match status" value="1"/>
</dbReference>
<dbReference type="PANTHER" id="PTHR44019:SF8">
    <property type="entry name" value="POC1 CENTRIOLAR PROTEIN HOMOLOG"/>
    <property type="match status" value="1"/>
</dbReference>
<proteinExistence type="predicted"/>
<dbReference type="InterPro" id="IPR015943">
    <property type="entry name" value="WD40/YVTN_repeat-like_dom_sf"/>
</dbReference>
<dbReference type="InterPro" id="IPR036322">
    <property type="entry name" value="WD40_repeat_dom_sf"/>
</dbReference>
<evidence type="ECO:0008006" key="5">
    <source>
        <dbReference type="Google" id="ProtNLM"/>
    </source>
</evidence>
<dbReference type="InterPro" id="IPR001680">
    <property type="entry name" value="WD40_rpt"/>
</dbReference>
<organism evidence="4">
    <name type="scientific">Micromonas pusilla</name>
    <name type="common">Picoplanktonic green alga</name>
    <name type="synonym">Chromulina pusilla</name>
    <dbReference type="NCBI Taxonomy" id="38833"/>
    <lineage>
        <taxon>Eukaryota</taxon>
        <taxon>Viridiplantae</taxon>
        <taxon>Chlorophyta</taxon>
        <taxon>Mamiellophyceae</taxon>
        <taxon>Mamiellales</taxon>
        <taxon>Mamiellaceae</taxon>
        <taxon>Micromonas</taxon>
    </lineage>
</organism>
<dbReference type="Gene3D" id="2.130.10.10">
    <property type="entry name" value="YVTN repeat-like/Quinoprotein amine dehydrogenase"/>
    <property type="match status" value="3"/>
</dbReference>
<dbReference type="PROSITE" id="PS00678">
    <property type="entry name" value="WD_REPEATS_1"/>
    <property type="match status" value="3"/>
</dbReference>
<evidence type="ECO:0000256" key="2">
    <source>
        <dbReference type="ARBA" id="ARBA00022737"/>
    </source>
</evidence>
<sequence length="627" mass="66962">MAADPNDPDRIFYVAGSTVVYGHLGKTGGQSFLRGHDDDVTCMAVSHSGKLIATGQTGVNADVVLWDAVNGKELFRLSEHDEGIACLAFSPDDRLLVSCGIHADGKIFAWDTETGCIVANGALSPRETNAIAFATKVQRNGTYYTFGTAGKEEVVIWGCDAGRGLIGGQKCGTGNTKRYFTSCIFSPDSQELYAGSKSGDISTFNVQGCVLRSWAPCCKGAAQVFMPVDGGRYYLVGGGDGSVGVFNPHKPPTVLDALDYVWEFEGGVTSMSAVNDDGARSGNPKMVVCTAAGRKYVAYVKRRKAGVANPTPVLLEESHVDAVSLVQFAPPDADFGDQGPKAHANSCMQAVVSCGSDGALKAWNLNPRPVCTMRTKVKSTAMAPMCVCVCDQMFMTGWADGHVRAHDNVTGELLWTLPDAHAQGGVTSIAVARGAHFFCTGGAEGMVRVWDMRKRQLVSTFKEHRNRVVGLTVLSDDLHVVSASRDRSIITWDLVRECRVHQQTQHVGGINACVINQANPDAMQMVSVGQDRSLSFWDLMDRDPLQIVKGAHSQECTCAALSSQGVLATGSKDQTVKLWDFDSGRLLAAQHAHCGSVSSVTFSADGRTLVSGGEDGIVMVWDVAVDR</sequence>
<feature type="repeat" description="WD" evidence="3">
    <location>
        <begin position="461"/>
        <end position="494"/>
    </location>
</feature>
<keyword evidence="2" id="KW-0677">Repeat</keyword>
<dbReference type="InterPro" id="IPR020472">
    <property type="entry name" value="WD40_PAC1"/>
</dbReference>
<name>A0A7S0KRB5_MICPS</name>